<comment type="pathway">
    <text evidence="6">Sulfur metabolism; glutathione metabolism.</text>
</comment>
<dbReference type="SUPFAM" id="SSF56235">
    <property type="entry name" value="N-terminal nucleophile aminohydrolases (Ntn hydrolases)"/>
    <property type="match status" value="1"/>
</dbReference>
<keyword evidence="6" id="KW-0865">Zymogen</keyword>
<keyword evidence="6" id="KW-0317">Glutathione biosynthesis</keyword>
<dbReference type="PRINTS" id="PR01210">
    <property type="entry name" value="GGTRANSPTASE"/>
</dbReference>
<dbReference type="NCBIfam" id="TIGR00066">
    <property type="entry name" value="g_glut_trans"/>
    <property type="match status" value="1"/>
</dbReference>
<dbReference type="GO" id="GO:0036374">
    <property type="term" value="F:glutathione hydrolase activity"/>
    <property type="evidence" value="ECO:0007669"/>
    <property type="project" value="UniProtKB-UniRule"/>
</dbReference>
<comment type="subunit">
    <text evidence="6">This enzyme consists of two polypeptide chains, which are synthesized in precursor form from a single polypeptide.</text>
</comment>
<comment type="catalytic activity">
    <reaction evidence="3 6">
        <text>an N-terminal (5-L-glutamyl)-[peptide] + an alpha-amino acid = 5-L-glutamyl amino acid + an N-terminal L-alpha-aminoacyl-[peptide]</text>
        <dbReference type="Rhea" id="RHEA:23904"/>
        <dbReference type="Rhea" id="RHEA-COMP:9780"/>
        <dbReference type="Rhea" id="RHEA-COMP:9795"/>
        <dbReference type="ChEBI" id="CHEBI:77644"/>
        <dbReference type="ChEBI" id="CHEBI:78597"/>
        <dbReference type="ChEBI" id="CHEBI:78599"/>
        <dbReference type="ChEBI" id="CHEBI:78608"/>
        <dbReference type="EC" id="2.3.2.2"/>
    </reaction>
</comment>
<dbReference type="Gene3D" id="3.60.20.40">
    <property type="match status" value="1"/>
</dbReference>
<evidence type="ECO:0000313" key="7">
    <source>
        <dbReference type="EMBL" id="TCJ20499.1"/>
    </source>
</evidence>
<dbReference type="GO" id="GO:0103068">
    <property type="term" value="F:leukotriene C4 gamma-glutamyl transferase activity"/>
    <property type="evidence" value="ECO:0007669"/>
    <property type="project" value="UniProtKB-EC"/>
</dbReference>
<accession>A0A4R1BRT8</accession>
<evidence type="ECO:0000256" key="3">
    <source>
        <dbReference type="ARBA" id="ARBA00047417"/>
    </source>
</evidence>
<dbReference type="InterPro" id="IPR029055">
    <property type="entry name" value="Ntn_hydrolases_N"/>
</dbReference>
<feature type="active site" description="Nucleophile" evidence="4">
    <location>
        <position position="390"/>
    </location>
</feature>
<feature type="binding site" evidence="5">
    <location>
        <position position="474"/>
    </location>
    <ligand>
        <name>L-glutamate</name>
        <dbReference type="ChEBI" id="CHEBI:29985"/>
    </ligand>
</feature>
<proteinExistence type="inferred from homology"/>
<evidence type="ECO:0000256" key="4">
    <source>
        <dbReference type="PIRSR" id="PIRSR600101-1"/>
    </source>
</evidence>
<dbReference type="EMBL" id="SKBU01000003">
    <property type="protein sequence ID" value="TCJ20499.1"/>
    <property type="molecule type" value="Genomic_DNA"/>
</dbReference>
<dbReference type="EC" id="3.4.19.13" evidence="6"/>
<comment type="similarity">
    <text evidence="6">Belongs to the gamma-glutamyltransferase family.</text>
</comment>
<keyword evidence="8" id="KW-1185">Reference proteome</keyword>
<dbReference type="GO" id="GO:0006751">
    <property type="term" value="P:glutathione catabolic process"/>
    <property type="evidence" value="ECO:0007669"/>
    <property type="project" value="UniProtKB-UniRule"/>
</dbReference>
<keyword evidence="6" id="KW-0378">Hydrolase</keyword>
<comment type="catalytic activity">
    <reaction evidence="1 6">
        <text>an S-substituted glutathione + H2O = an S-substituted L-cysteinylglycine + L-glutamate</text>
        <dbReference type="Rhea" id="RHEA:59468"/>
        <dbReference type="ChEBI" id="CHEBI:15377"/>
        <dbReference type="ChEBI" id="CHEBI:29985"/>
        <dbReference type="ChEBI" id="CHEBI:90779"/>
        <dbReference type="ChEBI" id="CHEBI:143103"/>
        <dbReference type="EC" id="3.4.19.13"/>
    </reaction>
</comment>
<gene>
    <name evidence="7" type="primary">ggt</name>
    <name evidence="7" type="ORF">E0L93_01360</name>
</gene>
<comment type="catalytic activity">
    <reaction evidence="2 6">
        <text>glutathione + H2O = L-cysteinylglycine + L-glutamate</text>
        <dbReference type="Rhea" id="RHEA:28807"/>
        <dbReference type="ChEBI" id="CHEBI:15377"/>
        <dbReference type="ChEBI" id="CHEBI:29985"/>
        <dbReference type="ChEBI" id="CHEBI:57925"/>
        <dbReference type="ChEBI" id="CHEBI:61694"/>
        <dbReference type="EC" id="3.4.19.13"/>
    </reaction>
</comment>
<dbReference type="EC" id="2.3.2.2" evidence="6"/>
<keyword evidence="6 7" id="KW-0012">Acyltransferase</keyword>
<comment type="PTM">
    <text evidence="6">Cleaved by autocatalysis into a large and a small subunit.</text>
</comment>
<dbReference type="InterPro" id="IPR052896">
    <property type="entry name" value="GGT-like_enzyme"/>
</dbReference>
<dbReference type="PANTHER" id="PTHR43881">
    <property type="entry name" value="GAMMA-GLUTAMYLTRANSPEPTIDASE (AFU_ORTHOLOGUE AFUA_4G13580)"/>
    <property type="match status" value="1"/>
</dbReference>
<reference evidence="7 8" key="1">
    <citation type="submission" date="2019-03" db="EMBL/GenBank/DDBJ databases">
        <title>Whole genome sequence of a novel Rubrobacter taiwanensis strain, isolated from Yellowstone National Park.</title>
        <authorList>
            <person name="Freed S."/>
            <person name="Ramaley R.F."/>
            <person name="Kyndt J.A."/>
        </authorList>
    </citation>
    <scope>NUCLEOTIDE SEQUENCE [LARGE SCALE GENOMIC DNA]</scope>
    <source>
        <strain evidence="7 8">Yellowstone</strain>
    </source>
</reference>
<evidence type="ECO:0000313" key="8">
    <source>
        <dbReference type="Proteomes" id="UP000295244"/>
    </source>
</evidence>
<dbReference type="Gene3D" id="1.10.246.130">
    <property type="match status" value="1"/>
</dbReference>
<evidence type="ECO:0000256" key="6">
    <source>
        <dbReference type="RuleBase" id="RU368036"/>
    </source>
</evidence>
<dbReference type="GO" id="GO:0006750">
    <property type="term" value="P:glutathione biosynthetic process"/>
    <property type="evidence" value="ECO:0007669"/>
    <property type="project" value="UniProtKB-KW"/>
</dbReference>
<sequence length="571" mass="60633">MVPPARVDRHVTYETSINLLVRSCTVISDTGFQRRGRRGLRDYLRPDSGGRSTVFGTRGAVACEHPQAALAGIRVLDAGGNAADACVAMAAAMAVLGPMKTGMGGDAFLLYYDAATGGIRGLNGSGGAPRGLTLKNLRERGLSGMPERGGLTVTVPGAVRMWEDANRELGRLPLADLLEPAYGFAEEGFPVSEVVARYWKGAEGLLRKNAAAARTFLPGGRAPEPGELFRQPDLARTIAAVMEEGAGAFYGGEVGRSIARSVREAGGYLSEEDLAAHRSLWVEPVSTSYRGITVHEIPPPGQGVAALEMLNILEGFDLSDLDALSADRIHLEAEAKKLAFDDLHAKVGDPDFGEIPTAELLSKEYAAKLRSRISLFRAAEAAEPALGSDTTYLCAVDAEGNGCSFINSLYMGFGSGVVAEGTGVCLQNRGSSFRIIEGHPNAPEPGKRPLHTIIPGLATEENGALWAVFGVMGGPMQPQGHAQLLVNLIDYGMNPQQAVDHPRHFHHEGTLLLEGRVPEREADRLRDMGHRVEVGADYAIPTGGAQLIRVKEDGVRACGSDPRKDGCALAQ</sequence>
<dbReference type="Pfam" id="PF01019">
    <property type="entry name" value="G_glu_transpept"/>
    <property type="match status" value="1"/>
</dbReference>
<evidence type="ECO:0000256" key="2">
    <source>
        <dbReference type="ARBA" id="ARBA00001089"/>
    </source>
</evidence>
<dbReference type="PANTHER" id="PTHR43881:SF1">
    <property type="entry name" value="GAMMA-GLUTAMYLTRANSPEPTIDASE (AFU_ORTHOLOGUE AFUA_4G13580)"/>
    <property type="match status" value="1"/>
</dbReference>
<dbReference type="OrthoDB" id="9781342at2"/>
<evidence type="ECO:0000256" key="5">
    <source>
        <dbReference type="PIRSR" id="PIRSR600101-2"/>
    </source>
</evidence>
<dbReference type="InterPro" id="IPR043138">
    <property type="entry name" value="GGT_lsub"/>
</dbReference>
<name>A0A4R1BRT8_9ACTN</name>
<comment type="caution">
    <text evidence="7">The sequence shown here is derived from an EMBL/GenBank/DDBJ whole genome shotgun (WGS) entry which is preliminary data.</text>
</comment>
<dbReference type="UniPathway" id="UPA00204"/>
<dbReference type="InterPro" id="IPR000101">
    <property type="entry name" value="GGT_peptidase"/>
</dbReference>
<protein>
    <recommendedName>
        <fullName evidence="6">Glutathione hydrolase proenzyme</fullName>
        <ecNumber evidence="6">2.3.2.2</ecNumber>
        <ecNumber evidence="6">3.4.19.13</ecNumber>
    </recommendedName>
    <component>
        <recommendedName>
            <fullName evidence="6">Glutathione hydrolase large chain</fullName>
        </recommendedName>
    </component>
    <component>
        <recommendedName>
            <fullName evidence="6">Glutathione hydrolase small chain</fullName>
        </recommendedName>
    </component>
</protein>
<organism evidence="7 8">
    <name type="scientific">Rubrobacter taiwanensis</name>
    <dbReference type="NCBI Taxonomy" id="185139"/>
    <lineage>
        <taxon>Bacteria</taxon>
        <taxon>Bacillati</taxon>
        <taxon>Actinomycetota</taxon>
        <taxon>Rubrobacteria</taxon>
        <taxon>Rubrobacterales</taxon>
        <taxon>Rubrobacteraceae</taxon>
        <taxon>Rubrobacter</taxon>
    </lineage>
</organism>
<dbReference type="Proteomes" id="UP000295244">
    <property type="component" value="Unassembled WGS sequence"/>
</dbReference>
<keyword evidence="6 7" id="KW-0808">Transferase</keyword>
<evidence type="ECO:0000256" key="1">
    <source>
        <dbReference type="ARBA" id="ARBA00001049"/>
    </source>
</evidence>
<dbReference type="InterPro" id="IPR043137">
    <property type="entry name" value="GGT_ssub_C"/>
</dbReference>
<dbReference type="AlphaFoldDB" id="A0A4R1BRT8"/>